<evidence type="ECO:0000313" key="3">
    <source>
        <dbReference type="Proteomes" id="UP000612055"/>
    </source>
</evidence>
<keyword evidence="3" id="KW-1185">Reference proteome</keyword>
<feature type="region of interest" description="Disordered" evidence="1">
    <location>
        <begin position="1"/>
        <end position="22"/>
    </location>
</feature>
<protein>
    <submittedName>
        <fullName evidence="2">Uncharacterized protein</fullName>
    </submittedName>
</protein>
<dbReference type="AlphaFoldDB" id="A0A836BX17"/>
<evidence type="ECO:0000256" key="1">
    <source>
        <dbReference type="SAM" id="MobiDB-lite"/>
    </source>
</evidence>
<feature type="region of interest" description="Disordered" evidence="1">
    <location>
        <begin position="119"/>
        <end position="140"/>
    </location>
</feature>
<reference evidence="2" key="1">
    <citation type="journal article" date="2020" name="bioRxiv">
        <title>Comparative genomics of Chlamydomonas.</title>
        <authorList>
            <person name="Craig R.J."/>
            <person name="Hasan A.R."/>
            <person name="Ness R.W."/>
            <person name="Keightley P.D."/>
        </authorList>
    </citation>
    <scope>NUCLEOTIDE SEQUENCE</scope>
    <source>
        <strain evidence="2">CCAP 11/70</strain>
    </source>
</reference>
<comment type="caution">
    <text evidence="2">The sequence shown here is derived from an EMBL/GenBank/DDBJ whole genome shotgun (WGS) entry which is preliminary data.</text>
</comment>
<organism evidence="2 3">
    <name type="scientific">Edaphochlamys debaryana</name>
    <dbReference type="NCBI Taxonomy" id="47281"/>
    <lineage>
        <taxon>Eukaryota</taxon>
        <taxon>Viridiplantae</taxon>
        <taxon>Chlorophyta</taxon>
        <taxon>core chlorophytes</taxon>
        <taxon>Chlorophyceae</taxon>
        <taxon>CS clade</taxon>
        <taxon>Chlamydomonadales</taxon>
        <taxon>Chlamydomonadales incertae sedis</taxon>
        <taxon>Edaphochlamys</taxon>
    </lineage>
</organism>
<sequence length="258" mass="26702">MLLGHQLTGRPRHQQRQAAGGAERRVLHCRGALAAWLADKELQSVPQRLKAERKGDPAAEASAKAALKELTAVPQGQAVPQHVLTAAVKALGCCGQAGGAASATAAELEIDRLRPVQLPAGAGSGKGGARSGADGPGPAAGATVELELKAVEASSGGLPAAIQQLARSGRVLACVYGVLQVRQSELQLPGGMRLPALRVLGTVGLGMDQGWPEAGVEPQLPEQQLLVTADGQAYDMDMSYMVLKGGGMRRWRPLWADP</sequence>
<proteinExistence type="predicted"/>
<evidence type="ECO:0000313" key="2">
    <source>
        <dbReference type="EMBL" id="KAG2490738.1"/>
    </source>
</evidence>
<name>A0A836BX17_9CHLO</name>
<gene>
    <name evidence="2" type="ORF">HYH03_010893</name>
</gene>
<feature type="compositionally biased region" description="Low complexity" evidence="1">
    <location>
        <begin position="131"/>
        <end position="140"/>
    </location>
</feature>
<dbReference type="EMBL" id="JAEHOE010000059">
    <property type="protein sequence ID" value="KAG2490738.1"/>
    <property type="molecule type" value="Genomic_DNA"/>
</dbReference>
<dbReference type="Proteomes" id="UP000612055">
    <property type="component" value="Unassembled WGS sequence"/>
</dbReference>
<accession>A0A836BX17</accession>